<reference evidence="9" key="2">
    <citation type="submission" date="2020-09" db="EMBL/GenBank/DDBJ databases">
        <authorList>
            <person name="Sun Q."/>
            <person name="Zhou Y."/>
        </authorList>
    </citation>
    <scope>NUCLEOTIDE SEQUENCE</scope>
    <source>
        <strain evidence="9">CGMCC 1.7081</strain>
    </source>
</reference>
<dbReference type="AlphaFoldDB" id="A0A8J3MDQ5"/>
<feature type="transmembrane region" description="Helical" evidence="8">
    <location>
        <begin position="135"/>
        <end position="164"/>
    </location>
</feature>
<feature type="transmembrane region" description="Helical" evidence="8">
    <location>
        <begin position="184"/>
        <end position="209"/>
    </location>
</feature>
<keyword evidence="6 8" id="KW-1133">Transmembrane helix</keyword>
<keyword evidence="10" id="KW-1185">Reference proteome</keyword>
<evidence type="ECO:0000313" key="9">
    <source>
        <dbReference type="EMBL" id="GHG93127.1"/>
    </source>
</evidence>
<feature type="transmembrane region" description="Helical" evidence="8">
    <location>
        <begin position="105"/>
        <end position="123"/>
    </location>
</feature>
<feature type="transmembrane region" description="Helical" evidence="8">
    <location>
        <begin position="80"/>
        <end position="99"/>
    </location>
</feature>
<evidence type="ECO:0000256" key="1">
    <source>
        <dbReference type="ARBA" id="ARBA00004651"/>
    </source>
</evidence>
<dbReference type="InterPro" id="IPR052017">
    <property type="entry name" value="TSUP"/>
</dbReference>
<evidence type="ECO:0000256" key="2">
    <source>
        <dbReference type="ARBA" id="ARBA00009142"/>
    </source>
</evidence>
<reference evidence="9" key="1">
    <citation type="journal article" date="2014" name="Int. J. Syst. Evol. Microbiol.">
        <title>Complete genome sequence of Corynebacterium casei LMG S-19264T (=DSM 44701T), isolated from a smear-ripened cheese.</title>
        <authorList>
            <consortium name="US DOE Joint Genome Institute (JGI-PGF)"/>
            <person name="Walter F."/>
            <person name="Albersmeier A."/>
            <person name="Kalinowski J."/>
            <person name="Ruckert C."/>
        </authorList>
    </citation>
    <scope>NUCLEOTIDE SEQUENCE</scope>
    <source>
        <strain evidence="9">CGMCC 1.7081</strain>
    </source>
</reference>
<dbReference type="Pfam" id="PF01925">
    <property type="entry name" value="TauE"/>
    <property type="match status" value="1"/>
</dbReference>
<evidence type="ECO:0000256" key="4">
    <source>
        <dbReference type="ARBA" id="ARBA00022475"/>
    </source>
</evidence>
<dbReference type="EMBL" id="BNAP01000010">
    <property type="protein sequence ID" value="GHG93127.1"/>
    <property type="molecule type" value="Genomic_DNA"/>
</dbReference>
<evidence type="ECO:0000313" key="10">
    <source>
        <dbReference type="Proteomes" id="UP000611500"/>
    </source>
</evidence>
<feature type="transmembrane region" description="Helical" evidence="8">
    <location>
        <begin position="229"/>
        <end position="249"/>
    </location>
</feature>
<keyword evidence="5 8" id="KW-0812">Transmembrane</keyword>
<keyword evidence="3" id="KW-0813">Transport</keyword>
<dbReference type="GO" id="GO:0005886">
    <property type="term" value="C:plasma membrane"/>
    <property type="evidence" value="ECO:0007669"/>
    <property type="project" value="UniProtKB-SubCell"/>
</dbReference>
<comment type="similarity">
    <text evidence="2 8">Belongs to the 4-toluene sulfonate uptake permease (TSUP) (TC 2.A.102) family.</text>
</comment>
<evidence type="ECO:0000256" key="7">
    <source>
        <dbReference type="ARBA" id="ARBA00023136"/>
    </source>
</evidence>
<proteinExistence type="inferred from homology"/>
<accession>A0A8J3MDQ5</accession>
<dbReference type="InterPro" id="IPR002781">
    <property type="entry name" value="TM_pro_TauE-like"/>
</dbReference>
<evidence type="ECO:0000256" key="3">
    <source>
        <dbReference type="ARBA" id="ARBA00022448"/>
    </source>
</evidence>
<organism evidence="9 10">
    <name type="scientific">Pseudodonghicola xiamenensis</name>
    <dbReference type="NCBI Taxonomy" id="337702"/>
    <lineage>
        <taxon>Bacteria</taxon>
        <taxon>Pseudomonadati</taxon>
        <taxon>Pseudomonadota</taxon>
        <taxon>Alphaproteobacteria</taxon>
        <taxon>Rhodobacterales</taxon>
        <taxon>Paracoccaceae</taxon>
        <taxon>Pseudodonghicola</taxon>
    </lineage>
</organism>
<dbReference type="RefSeq" id="WP_028094468.1">
    <property type="nucleotide sequence ID" value="NZ_BNAP01000010.1"/>
</dbReference>
<keyword evidence="7 8" id="KW-0472">Membrane</keyword>
<evidence type="ECO:0000256" key="6">
    <source>
        <dbReference type="ARBA" id="ARBA00022989"/>
    </source>
</evidence>
<evidence type="ECO:0000256" key="8">
    <source>
        <dbReference type="RuleBase" id="RU363041"/>
    </source>
</evidence>
<comment type="caution">
    <text evidence="9">The sequence shown here is derived from an EMBL/GenBank/DDBJ whole genome shotgun (WGS) entry which is preliminary data.</text>
</comment>
<feature type="transmembrane region" description="Helical" evidence="8">
    <location>
        <begin position="36"/>
        <end position="59"/>
    </location>
</feature>
<name>A0A8J3MDQ5_9RHOB</name>
<dbReference type="Proteomes" id="UP000611500">
    <property type="component" value="Unassembled WGS sequence"/>
</dbReference>
<gene>
    <name evidence="9" type="ORF">GCM10010961_25420</name>
</gene>
<keyword evidence="4 8" id="KW-1003">Cell membrane</keyword>
<comment type="subcellular location">
    <subcellularLocation>
        <location evidence="1 8">Cell membrane</location>
        <topology evidence="1 8">Multi-pass membrane protein</topology>
    </subcellularLocation>
</comment>
<protein>
    <recommendedName>
        <fullName evidence="8">Probable membrane transporter protein</fullName>
    </recommendedName>
</protein>
<evidence type="ECO:0000256" key="5">
    <source>
        <dbReference type="ARBA" id="ARBA00022692"/>
    </source>
</evidence>
<dbReference type="PANTHER" id="PTHR30269">
    <property type="entry name" value="TRANSMEMBRANE PROTEIN YFCA"/>
    <property type="match status" value="1"/>
</dbReference>
<dbReference type="PANTHER" id="PTHR30269:SF37">
    <property type="entry name" value="MEMBRANE TRANSPORTER PROTEIN"/>
    <property type="match status" value="1"/>
</dbReference>
<sequence length="250" mass="25938">MPDALAQALATPGLGWLALAAFLAGTVRGFSGFGTALVFMPVAALVLPPVWAIVTVALMDAFGPVPNLPGALRIADRRDLLRMLAATLLGLPLGLWVLQAVAPEVFRYGVSLLALGMLFCLIAGLRYHGRLGPGLIFGTGGMAGFLGGAAGLPGPPVILLYMASPHPAPVVRASTLSYLFLYDTLLLVFLIWQGLLGGVPVWLGLMLALPNLAGNVVGGRMFRPGLEKAYRGAAYTIIAGSALTGLPIWG</sequence>